<dbReference type="InterPro" id="IPR008269">
    <property type="entry name" value="Lon_proteolytic"/>
</dbReference>
<dbReference type="PANTHER" id="PTHR46124">
    <property type="entry name" value="D-AMINOACYL-TRNA DEACYLASE"/>
    <property type="match status" value="1"/>
</dbReference>
<dbReference type="Gene3D" id="3.20.20.140">
    <property type="entry name" value="Metal-dependent hydrolases"/>
    <property type="match status" value="1"/>
</dbReference>
<dbReference type="InterPro" id="IPR001130">
    <property type="entry name" value="TatD-like"/>
</dbReference>
<name>A0ABN7UAQ9_GIGMA</name>
<dbReference type="PANTHER" id="PTHR46124:SF2">
    <property type="entry name" value="D-AMINOACYL-TRNA DEACYLASE"/>
    <property type="match status" value="1"/>
</dbReference>
<keyword evidence="3" id="KW-1185">Reference proteome</keyword>
<dbReference type="Pfam" id="PF05362">
    <property type="entry name" value="Lon_C"/>
    <property type="match status" value="1"/>
</dbReference>
<protein>
    <submittedName>
        <fullName evidence="2">6118_t:CDS:1</fullName>
    </submittedName>
</protein>
<evidence type="ECO:0000259" key="1">
    <source>
        <dbReference type="Pfam" id="PF05362"/>
    </source>
</evidence>
<organism evidence="2 3">
    <name type="scientific">Gigaspora margarita</name>
    <dbReference type="NCBI Taxonomy" id="4874"/>
    <lineage>
        <taxon>Eukaryota</taxon>
        <taxon>Fungi</taxon>
        <taxon>Fungi incertae sedis</taxon>
        <taxon>Mucoromycota</taxon>
        <taxon>Glomeromycotina</taxon>
        <taxon>Glomeromycetes</taxon>
        <taxon>Diversisporales</taxon>
        <taxon>Gigasporaceae</taxon>
        <taxon>Gigaspora</taxon>
    </lineage>
</organism>
<comment type="caution">
    <text evidence="2">The sequence shown here is derived from an EMBL/GenBank/DDBJ whole genome shotgun (WGS) entry which is preliminary data.</text>
</comment>
<evidence type="ECO:0000313" key="3">
    <source>
        <dbReference type="Proteomes" id="UP000789901"/>
    </source>
</evidence>
<dbReference type="SUPFAM" id="SSF51556">
    <property type="entry name" value="Metallo-dependent hydrolases"/>
    <property type="match status" value="1"/>
</dbReference>
<dbReference type="InterPro" id="IPR032466">
    <property type="entry name" value="Metal_Hydrolase"/>
</dbReference>
<feature type="domain" description="Lon proteolytic" evidence="1">
    <location>
        <begin position="94"/>
        <end position="202"/>
    </location>
</feature>
<dbReference type="SUPFAM" id="SSF54211">
    <property type="entry name" value="Ribosomal protein S5 domain 2-like"/>
    <property type="match status" value="1"/>
</dbReference>
<dbReference type="InterPro" id="IPR020568">
    <property type="entry name" value="Ribosomal_Su5_D2-typ_SF"/>
</dbReference>
<evidence type="ECO:0000313" key="2">
    <source>
        <dbReference type="EMBL" id="CAG8550874.1"/>
    </source>
</evidence>
<reference evidence="2 3" key="1">
    <citation type="submission" date="2021-06" db="EMBL/GenBank/DDBJ databases">
        <authorList>
            <person name="Kallberg Y."/>
            <person name="Tangrot J."/>
            <person name="Rosling A."/>
        </authorList>
    </citation>
    <scope>NUCLEOTIDE SEQUENCE [LARGE SCALE GENOMIC DNA]</scope>
    <source>
        <strain evidence="2 3">120-4 pot B 10/14</strain>
    </source>
</reference>
<dbReference type="InterPro" id="IPR014721">
    <property type="entry name" value="Ribsml_uS5_D2-typ_fold_subgr"/>
</dbReference>
<sequence>MKKRLSLIRYYSTVRVKIGSGRNSRLKSQTENWSNKSTGRNIQSRYRKGGRLIDQNQKYDLPMTSDGYANKLIKHHERIINLAEREIAFGKIGGKSGGSALYLAVLSTLTKKPISAQVAATGAIAANRPKKGKIDGQEIILEPGTNLPIRGLKEKVAALLAEDYQSIVPPETKAKMTVHFAENVKELGELFFQDIEKIIQEAEKAGVKYILNMGQDTPTNHLLLQQLAEFPNLFGALGLHPNKKQLTNKRIIAIGEIELAKKYNLPVCLHIREAFADAYEIVKEVGNNEGILHCFTGT</sequence>
<accession>A0ABN7UAQ9</accession>
<dbReference type="EMBL" id="CAJVQB010001805">
    <property type="protein sequence ID" value="CAG8550874.1"/>
    <property type="molecule type" value="Genomic_DNA"/>
</dbReference>
<dbReference type="Pfam" id="PF01026">
    <property type="entry name" value="TatD_DNase"/>
    <property type="match status" value="1"/>
</dbReference>
<gene>
    <name evidence="2" type="ORF">GMARGA_LOCUS4552</name>
</gene>
<dbReference type="Proteomes" id="UP000789901">
    <property type="component" value="Unassembled WGS sequence"/>
</dbReference>
<proteinExistence type="predicted"/>
<dbReference type="Gene3D" id="3.30.230.10">
    <property type="match status" value="1"/>
</dbReference>